<accession>A0A1M5SDX2</accession>
<dbReference type="InterPro" id="IPR011010">
    <property type="entry name" value="DNA_brk_join_enz"/>
</dbReference>
<keyword evidence="6" id="KW-1185">Reference proteome</keyword>
<dbReference type="InterPro" id="IPR010998">
    <property type="entry name" value="Integrase_recombinase_N"/>
</dbReference>
<feature type="domain" description="Core-binding (CB)" evidence="4">
    <location>
        <begin position="24"/>
        <end position="101"/>
    </location>
</feature>
<reference evidence="6" key="1">
    <citation type="submission" date="2016-11" db="EMBL/GenBank/DDBJ databases">
        <authorList>
            <person name="Varghese N."/>
            <person name="Submissions S."/>
        </authorList>
    </citation>
    <scope>NUCLEOTIDE SEQUENCE [LARGE SCALE GENOMIC DNA]</scope>
    <source>
        <strain evidence="6">DSM 15807</strain>
    </source>
</reference>
<protein>
    <submittedName>
        <fullName evidence="5">Site-specific recombinase XerD</fullName>
    </submittedName>
</protein>
<evidence type="ECO:0000259" key="4">
    <source>
        <dbReference type="PROSITE" id="PS51900"/>
    </source>
</evidence>
<dbReference type="GO" id="GO:0006310">
    <property type="term" value="P:DNA recombination"/>
    <property type="evidence" value="ECO:0007669"/>
    <property type="project" value="UniProtKB-KW"/>
</dbReference>
<dbReference type="Gene3D" id="1.10.443.10">
    <property type="entry name" value="Intergrase catalytic core"/>
    <property type="match status" value="1"/>
</dbReference>
<keyword evidence="1 3" id="KW-0238">DNA-binding</keyword>
<organism evidence="5 6">
    <name type="scientific">Thermosipho atlanticus DSM 15807</name>
    <dbReference type="NCBI Taxonomy" id="1123380"/>
    <lineage>
        <taxon>Bacteria</taxon>
        <taxon>Thermotogati</taxon>
        <taxon>Thermotogota</taxon>
        <taxon>Thermotogae</taxon>
        <taxon>Thermotogales</taxon>
        <taxon>Fervidobacteriaceae</taxon>
        <taxon>Thermosipho</taxon>
    </lineage>
</organism>
<dbReference type="SUPFAM" id="SSF56349">
    <property type="entry name" value="DNA breaking-rejoining enzymes"/>
    <property type="match status" value="1"/>
</dbReference>
<dbReference type="AlphaFoldDB" id="A0A1M5SDX2"/>
<evidence type="ECO:0000256" key="3">
    <source>
        <dbReference type="PROSITE-ProRule" id="PRU01248"/>
    </source>
</evidence>
<evidence type="ECO:0000256" key="1">
    <source>
        <dbReference type="ARBA" id="ARBA00023125"/>
    </source>
</evidence>
<dbReference type="PROSITE" id="PS51900">
    <property type="entry name" value="CB"/>
    <property type="match status" value="1"/>
</dbReference>
<gene>
    <name evidence="5" type="ORF">SAMN02745199_0817</name>
</gene>
<evidence type="ECO:0000256" key="2">
    <source>
        <dbReference type="ARBA" id="ARBA00023172"/>
    </source>
</evidence>
<dbReference type="Proteomes" id="UP000242592">
    <property type="component" value="Unassembled WGS sequence"/>
</dbReference>
<dbReference type="InterPro" id="IPR044068">
    <property type="entry name" value="CB"/>
</dbReference>
<dbReference type="GO" id="GO:0015074">
    <property type="term" value="P:DNA integration"/>
    <property type="evidence" value="ECO:0007669"/>
    <property type="project" value="InterPro"/>
</dbReference>
<name>A0A1M5SDX2_9BACT</name>
<evidence type="ECO:0000313" key="5">
    <source>
        <dbReference type="EMBL" id="SHH36630.1"/>
    </source>
</evidence>
<dbReference type="InterPro" id="IPR013762">
    <property type="entry name" value="Integrase-like_cat_sf"/>
</dbReference>
<evidence type="ECO:0000313" key="6">
    <source>
        <dbReference type="Proteomes" id="UP000242592"/>
    </source>
</evidence>
<proteinExistence type="predicted"/>
<keyword evidence="2" id="KW-0233">DNA recombination</keyword>
<dbReference type="Gene3D" id="1.10.150.130">
    <property type="match status" value="1"/>
</dbReference>
<dbReference type="Pfam" id="PF02899">
    <property type="entry name" value="Phage_int_SAM_1"/>
    <property type="match status" value="1"/>
</dbReference>
<dbReference type="STRING" id="1123380.SAMN02745199_0817"/>
<dbReference type="GO" id="GO:0003677">
    <property type="term" value="F:DNA binding"/>
    <property type="evidence" value="ECO:0007669"/>
    <property type="project" value="UniProtKB-UniRule"/>
</dbReference>
<sequence>MLNISKYVIMITVINKNGGVVMKKVNNDDLKKFIEYLNVQNISENTKKNYISMVESFLDFVDGEVTVNNVKRWLDKIRSSYKHTAWRQYFVPLRSFLQRFYPLIFSEVVEDLKVPYKKADYEMISILDFWKLYEEAEKMAKRGNEKYVLLVGLAGIIGLKSGEIVNLKGTDIQGDKLFVKGTNIITYQIVPPINEWLKKYEGKDVYLISTSEGKPVKPSYLALMLRGLQKKVEISFSKPLSVEILRNVAVGRQVISQPSLPYVMDLFKYNSTKTIEDIARYIAERGDLRTILSVEVVEDLNPILEFFSKLAIPVRKVENAYIVSRTAYIKRGEKFSRLNTIFVVRKLDEWQSFIEKLGYEVKRRKGENYFIFLVGRLRVAFYEYPEI</sequence>
<dbReference type="InterPro" id="IPR004107">
    <property type="entry name" value="Integrase_SAM-like_N"/>
</dbReference>
<dbReference type="EMBL" id="FQXN01000003">
    <property type="protein sequence ID" value="SHH36630.1"/>
    <property type="molecule type" value="Genomic_DNA"/>
</dbReference>